<accession>A0ABW6W909</accession>
<feature type="domain" description="HTH marR-type" evidence="4">
    <location>
        <begin position="20"/>
        <end position="58"/>
    </location>
</feature>
<organism evidence="5 6">
    <name type="scientific">Paractinoplanes globisporus</name>
    <dbReference type="NCBI Taxonomy" id="113565"/>
    <lineage>
        <taxon>Bacteria</taxon>
        <taxon>Bacillati</taxon>
        <taxon>Actinomycetota</taxon>
        <taxon>Actinomycetes</taxon>
        <taxon>Micromonosporales</taxon>
        <taxon>Micromonosporaceae</taxon>
        <taxon>Paractinoplanes</taxon>
    </lineage>
</organism>
<proteinExistence type="predicted"/>
<dbReference type="RefSeq" id="WP_051115574.1">
    <property type="nucleotide sequence ID" value="NZ_JBIAZU010000002.1"/>
</dbReference>
<evidence type="ECO:0000313" key="6">
    <source>
        <dbReference type="Proteomes" id="UP001602245"/>
    </source>
</evidence>
<dbReference type="InterPro" id="IPR036388">
    <property type="entry name" value="WH-like_DNA-bd_sf"/>
</dbReference>
<protein>
    <submittedName>
        <fullName evidence="5">GbsR/MarR family transcriptional regulator</fullName>
    </submittedName>
</protein>
<sequence>MGMPAAFGKLMGWLLICDPPQQTSTQLAQSLGLSKGSVSTGMRALEQLGMVRRVPARGRGYAYEMLPDALVRTVDARRLYLVIHDVMQKGIEVLGGDESLPRAQRLRVTRDFYAFVAERVPQLIDEFARKEGLSQRRKDG</sequence>
<evidence type="ECO:0000313" key="5">
    <source>
        <dbReference type="EMBL" id="MFF5289798.1"/>
    </source>
</evidence>
<dbReference type="Proteomes" id="UP001602245">
    <property type="component" value="Unassembled WGS sequence"/>
</dbReference>
<dbReference type="PANTHER" id="PTHR38465">
    <property type="entry name" value="HTH-TYPE TRANSCRIPTIONAL REGULATOR MJ1563-RELATED"/>
    <property type="match status" value="1"/>
</dbReference>
<dbReference type="PANTHER" id="PTHR38465:SF2">
    <property type="entry name" value="HTH-TYPE TRANSCRIPTIONAL REGULATOR MMPR5"/>
    <property type="match status" value="1"/>
</dbReference>
<dbReference type="InterPro" id="IPR052362">
    <property type="entry name" value="HTH-GbsR_regulator"/>
</dbReference>
<evidence type="ECO:0000256" key="1">
    <source>
        <dbReference type="ARBA" id="ARBA00023015"/>
    </source>
</evidence>
<dbReference type="Gene3D" id="1.10.287.160">
    <property type="entry name" value="HR1 repeat"/>
    <property type="match status" value="1"/>
</dbReference>
<keyword evidence="1" id="KW-0805">Transcription regulation</keyword>
<reference evidence="5 6" key="1">
    <citation type="submission" date="2024-10" db="EMBL/GenBank/DDBJ databases">
        <title>The Natural Products Discovery Center: Release of the First 8490 Sequenced Strains for Exploring Actinobacteria Biosynthetic Diversity.</title>
        <authorList>
            <person name="Kalkreuter E."/>
            <person name="Kautsar S.A."/>
            <person name="Yang D."/>
            <person name="Bader C.D."/>
            <person name="Teijaro C.N."/>
            <person name="Fluegel L."/>
            <person name="Davis C.M."/>
            <person name="Simpson J.R."/>
            <person name="Lauterbach L."/>
            <person name="Steele A.D."/>
            <person name="Gui C."/>
            <person name="Meng S."/>
            <person name="Li G."/>
            <person name="Viehrig K."/>
            <person name="Ye F."/>
            <person name="Su P."/>
            <person name="Kiefer A.F."/>
            <person name="Nichols A."/>
            <person name="Cepeda A.J."/>
            <person name="Yan W."/>
            <person name="Fan B."/>
            <person name="Jiang Y."/>
            <person name="Adhikari A."/>
            <person name="Zheng C.-J."/>
            <person name="Schuster L."/>
            <person name="Cowan T.M."/>
            <person name="Smanski M.J."/>
            <person name="Chevrette M.G."/>
            <person name="De Carvalho L.P.S."/>
            <person name="Shen B."/>
        </authorList>
    </citation>
    <scope>NUCLEOTIDE SEQUENCE [LARGE SCALE GENOMIC DNA]</scope>
    <source>
        <strain evidence="5 6">NPDC000087</strain>
    </source>
</reference>
<evidence type="ECO:0000256" key="3">
    <source>
        <dbReference type="ARBA" id="ARBA00023163"/>
    </source>
</evidence>
<name>A0ABW6W909_9ACTN</name>
<dbReference type="InterPro" id="IPR000835">
    <property type="entry name" value="HTH_MarR-typ"/>
</dbReference>
<dbReference type="EMBL" id="JBIAZU010000002">
    <property type="protein sequence ID" value="MFF5289798.1"/>
    <property type="molecule type" value="Genomic_DNA"/>
</dbReference>
<dbReference type="Pfam" id="PF12802">
    <property type="entry name" value="MarR_2"/>
    <property type="match status" value="1"/>
</dbReference>
<keyword evidence="6" id="KW-1185">Reference proteome</keyword>
<comment type="caution">
    <text evidence="5">The sequence shown here is derived from an EMBL/GenBank/DDBJ whole genome shotgun (WGS) entry which is preliminary data.</text>
</comment>
<dbReference type="SUPFAM" id="SSF46785">
    <property type="entry name" value="Winged helix' DNA-binding domain"/>
    <property type="match status" value="1"/>
</dbReference>
<evidence type="ECO:0000256" key="2">
    <source>
        <dbReference type="ARBA" id="ARBA00023125"/>
    </source>
</evidence>
<dbReference type="InterPro" id="IPR036390">
    <property type="entry name" value="WH_DNA-bd_sf"/>
</dbReference>
<keyword evidence="2" id="KW-0238">DNA-binding</keyword>
<dbReference type="Gene3D" id="1.10.10.10">
    <property type="entry name" value="Winged helix-like DNA-binding domain superfamily/Winged helix DNA-binding domain"/>
    <property type="match status" value="1"/>
</dbReference>
<gene>
    <name evidence="5" type="ORF">ACFY35_10180</name>
</gene>
<evidence type="ECO:0000259" key="4">
    <source>
        <dbReference type="Pfam" id="PF12802"/>
    </source>
</evidence>
<keyword evidence="3" id="KW-0804">Transcription</keyword>